<dbReference type="Pfam" id="PF00226">
    <property type="entry name" value="DnaJ"/>
    <property type="match status" value="1"/>
</dbReference>
<dbReference type="Pfam" id="PF14308">
    <property type="entry name" value="DnaJ-X"/>
    <property type="match status" value="1"/>
</dbReference>
<accession>Q4UEL8</accession>
<dbReference type="InterPro" id="IPR052423">
    <property type="entry name" value="EMIR"/>
</dbReference>
<dbReference type="Gene3D" id="1.10.287.110">
    <property type="entry name" value="DnaJ domain"/>
    <property type="match status" value="1"/>
</dbReference>
<evidence type="ECO:0000313" key="4">
    <source>
        <dbReference type="Proteomes" id="UP000001950"/>
    </source>
</evidence>
<keyword evidence="4" id="KW-1185">Reference proteome</keyword>
<feature type="region of interest" description="Disordered" evidence="1">
    <location>
        <begin position="73"/>
        <end position="94"/>
    </location>
</feature>
<dbReference type="SMART" id="SM00271">
    <property type="entry name" value="DnaJ"/>
    <property type="match status" value="1"/>
</dbReference>
<organism evidence="3 4">
    <name type="scientific">Theileria annulata</name>
    <dbReference type="NCBI Taxonomy" id="5874"/>
    <lineage>
        <taxon>Eukaryota</taxon>
        <taxon>Sar</taxon>
        <taxon>Alveolata</taxon>
        <taxon>Apicomplexa</taxon>
        <taxon>Aconoidasida</taxon>
        <taxon>Piroplasmida</taxon>
        <taxon>Theileriidae</taxon>
        <taxon>Theileria</taxon>
    </lineage>
</organism>
<dbReference type="STRING" id="5874.Q4UEL8"/>
<dbReference type="PANTHER" id="PTHR44094">
    <property type="entry name" value="DNAJ HEAT SHOCK N-TERMINAL DOMAIN-CONTAINING PROTEIN"/>
    <property type="match status" value="1"/>
</dbReference>
<dbReference type="AlphaFoldDB" id="Q4UEL8"/>
<dbReference type="PANTHER" id="PTHR44094:SF8">
    <property type="entry name" value="DNAJ HEAT SHOCK N-TERMINAL DOMAIN-CONTAINING PROTEIN-RELATED"/>
    <property type="match status" value="1"/>
</dbReference>
<dbReference type="FunCoup" id="Q4UEL8">
    <property type="interactions" value="7"/>
</dbReference>
<sequence length="483" mass="55230">MGSENKCSETGVETKKDERTFYSDFWDFVSTSTSQITDLFQFGEKDDNYSLTEDYESSKKLFDNYVKRIKDNLNPNVTDDSEEPCEPKLNGNDKPRSGKCIETKLYDVLEVHPGATNSQIKSSYRKLALKYHPDKNTSPDAKKKFQEIGEAYRILADDVLREKYDNTGSSDMFDMSDLDIDLDIPLFFIMLFGCDLIDEYVGPMKFDHILRYSKVVSKMPSKPKIPDNTSMFSNLFNYSGQLSNSTALAVQSDDISNYVNTLQKYREARLATLLRDRINECIKLGEIPESLTQFIESACNEIYVDLIMTSIGWVYENCAESYMNEVDSFMGLGATYSNLQSIGRNLNNGYNMIKSGFTILSVIHQNRNLLRGNIESVEAGCNESSDKKKVLLESFEACLDCFMSYLIYDIENTVKEACFKVCKDHDVDQKTRIKRACFMRTLGIKIQEIAESVRTKKGTSKGDFNKLIQDTYVRMKVKSEKEN</sequence>
<evidence type="ECO:0000259" key="2">
    <source>
        <dbReference type="PROSITE" id="PS50076"/>
    </source>
</evidence>
<dbReference type="eggNOG" id="KOG0691">
    <property type="taxonomic scope" value="Eukaryota"/>
</dbReference>
<dbReference type="InterPro" id="IPR036869">
    <property type="entry name" value="J_dom_sf"/>
</dbReference>
<proteinExistence type="predicted"/>
<dbReference type="GeneID" id="3861816"/>
<dbReference type="RefSeq" id="XP_952203.1">
    <property type="nucleotide sequence ID" value="XM_947110.1"/>
</dbReference>
<dbReference type="CDD" id="cd06257">
    <property type="entry name" value="DnaJ"/>
    <property type="match status" value="1"/>
</dbReference>
<feature type="domain" description="J" evidence="2">
    <location>
        <begin position="104"/>
        <end position="168"/>
    </location>
</feature>
<dbReference type="EMBL" id="CR940348">
    <property type="protein sequence ID" value="CAI74471.1"/>
    <property type="molecule type" value="Genomic_DNA"/>
</dbReference>
<dbReference type="PRINTS" id="PR00625">
    <property type="entry name" value="JDOMAIN"/>
</dbReference>
<evidence type="ECO:0000256" key="1">
    <source>
        <dbReference type="SAM" id="MobiDB-lite"/>
    </source>
</evidence>
<dbReference type="InterPro" id="IPR001623">
    <property type="entry name" value="DnaJ_domain"/>
</dbReference>
<dbReference type="PROSITE" id="PS50076">
    <property type="entry name" value="DNAJ_2"/>
    <property type="match status" value="1"/>
</dbReference>
<dbReference type="OrthoDB" id="10250354at2759"/>
<gene>
    <name evidence="3" type="ORF">TA13600</name>
</gene>
<dbReference type="OMA" id="DMKIESF"/>
<name>Q4UEL8_THEAN</name>
<protein>
    <submittedName>
        <fullName evidence="3">Molecular chaperone, putative</fullName>
    </submittedName>
</protein>
<dbReference type="InParanoid" id="Q4UEL8"/>
<dbReference type="VEuPathDB" id="PiroplasmaDB:TA13600"/>
<dbReference type="Proteomes" id="UP000001950">
    <property type="component" value="Chromosome 2"/>
</dbReference>
<evidence type="ECO:0000313" key="3">
    <source>
        <dbReference type="EMBL" id="CAI74471.1"/>
    </source>
</evidence>
<dbReference type="KEGG" id="tan:TA13600"/>
<dbReference type="InterPro" id="IPR026894">
    <property type="entry name" value="DnaJ_X"/>
</dbReference>
<reference evidence="3 4" key="1">
    <citation type="journal article" date="2005" name="Science">
        <title>Genome of the host-cell transforming parasite Theileria annulata compared with T. parva.</title>
        <authorList>
            <person name="Pain A."/>
            <person name="Renauld H."/>
            <person name="Berriman M."/>
            <person name="Murphy L."/>
            <person name="Yeats C.A."/>
            <person name="Weir W."/>
            <person name="Kerhornou A."/>
            <person name="Aslett M."/>
            <person name="Bishop R."/>
            <person name="Bouchier C."/>
            <person name="Cochet M."/>
            <person name="Coulson R.M.R."/>
            <person name="Cronin A."/>
            <person name="de Villiers E.P."/>
            <person name="Fraser A."/>
            <person name="Fosker N."/>
            <person name="Gardner M."/>
            <person name="Goble A."/>
            <person name="Griffiths-Jones S."/>
            <person name="Harris D.E."/>
            <person name="Katzer F."/>
            <person name="Larke N."/>
            <person name="Lord A."/>
            <person name="Maser P."/>
            <person name="McKellar S."/>
            <person name="Mooney P."/>
            <person name="Morton F."/>
            <person name="Nene V."/>
            <person name="O'Neil S."/>
            <person name="Price C."/>
            <person name="Quail M.A."/>
            <person name="Rabbinowitsch E."/>
            <person name="Rawlings N.D."/>
            <person name="Rutter S."/>
            <person name="Saunders D."/>
            <person name="Seeger K."/>
            <person name="Shah T."/>
            <person name="Squares R."/>
            <person name="Squares S."/>
            <person name="Tivey A."/>
            <person name="Walker A.R."/>
            <person name="Woodward J."/>
            <person name="Dobbelaere D.A.E."/>
            <person name="Langsley G."/>
            <person name="Rajandream M.A."/>
            <person name="McKeever D."/>
            <person name="Shiels B."/>
            <person name="Tait A."/>
            <person name="Barrell B.G."/>
            <person name="Hall N."/>
        </authorList>
    </citation>
    <scope>NUCLEOTIDE SEQUENCE [LARGE SCALE GENOMIC DNA]</scope>
    <source>
        <strain evidence="4">Ankara</strain>
    </source>
</reference>
<dbReference type="SUPFAM" id="SSF46565">
    <property type="entry name" value="Chaperone J-domain"/>
    <property type="match status" value="1"/>
</dbReference>